<sequence>MTWEKEREGEDEKVLTQKDEWIKEVNRMDKSMWTPERGLPGVCERALVSFQ</sequence>
<reference evidence="1" key="1">
    <citation type="submission" date="2020-04" db="EMBL/GenBank/DDBJ databases">
        <title>A chromosome-scale assembly and high-density genetic map of the yellow drum (Nibea albiflora) genome.</title>
        <authorList>
            <person name="Xu D."/>
            <person name="Zhang W."/>
            <person name="Chen R."/>
            <person name="Tan P."/>
            <person name="Wang L."/>
            <person name="Song H."/>
            <person name="Tian L."/>
            <person name="Zhu Q."/>
            <person name="Wang B."/>
        </authorList>
    </citation>
    <scope>NUCLEOTIDE SEQUENCE</scope>
    <source>
        <strain evidence="1">ZJHYS-2018</strain>
    </source>
</reference>
<evidence type="ECO:0000313" key="1">
    <source>
        <dbReference type="EMBL" id="KAG8006031.1"/>
    </source>
</evidence>
<gene>
    <name evidence="1" type="ORF">GBF38_005151</name>
</gene>
<evidence type="ECO:0000313" key="2">
    <source>
        <dbReference type="Proteomes" id="UP000805704"/>
    </source>
</evidence>
<name>A0ACB7EW05_NIBAL</name>
<protein>
    <submittedName>
        <fullName evidence="1">Uncharacterized protein</fullName>
    </submittedName>
</protein>
<accession>A0ACB7EW05</accession>
<keyword evidence="2" id="KW-1185">Reference proteome</keyword>
<feature type="non-terminal residue" evidence="1">
    <location>
        <position position="51"/>
    </location>
</feature>
<organism evidence="1 2">
    <name type="scientific">Nibea albiflora</name>
    <name type="common">Yellow drum</name>
    <name type="synonym">Corvina albiflora</name>
    <dbReference type="NCBI Taxonomy" id="240163"/>
    <lineage>
        <taxon>Eukaryota</taxon>
        <taxon>Metazoa</taxon>
        <taxon>Chordata</taxon>
        <taxon>Craniata</taxon>
        <taxon>Vertebrata</taxon>
        <taxon>Euteleostomi</taxon>
        <taxon>Actinopterygii</taxon>
        <taxon>Neopterygii</taxon>
        <taxon>Teleostei</taxon>
        <taxon>Neoteleostei</taxon>
        <taxon>Acanthomorphata</taxon>
        <taxon>Eupercaria</taxon>
        <taxon>Sciaenidae</taxon>
        <taxon>Nibea</taxon>
    </lineage>
</organism>
<proteinExistence type="predicted"/>
<dbReference type="EMBL" id="CM024809">
    <property type="protein sequence ID" value="KAG8006031.1"/>
    <property type="molecule type" value="Genomic_DNA"/>
</dbReference>
<dbReference type="Proteomes" id="UP000805704">
    <property type="component" value="Chromosome 21"/>
</dbReference>
<comment type="caution">
    <text evidence="1">The sequence shown here is derived from an EMBL/GenBank/DDBJ whole genome shotgun (WGS) entry which is preliminary data.</text>
</comment>